<gene>
    <name evidence="10" type="ORF">F3Y22_tig00117016pilonHSYRG00390</name>
</gene>
<feature type="transmembrane region" description="Helical" evidence="9">
    <location>
        <begin position="173"/>
        <end position="195"/>
    </location>
</feature>
<reference evidence="10" key="1">
    <citation type="submission" date="2019-09" db="EMBL/GenBank/DDBJ databases">
        <title>Draft genome information of white flower Hibiscus syriacus.</title>
        <authorList>
            <person name="Kim Y.-M."/>
        </authorList>
    </citation>
    <scope>NUCLEOTIDE SEQUENCE [LARGE SCALE GENOMIC DNA]</scope>
    <source>
        <strain evidence="10">YM2019G1</strain>
    </source>
</reference>
<evidence type="ECO:0000256" key="1">
    <source>
        <dbReference type="ARBA" id="ARBA00000439"/>
    </source>
</evidence>
<keyword evidence="6" id="KW-0119">Carbohydrate metabolism</keyword>
<dbReference type="SUPFAM" id="SSF51445">
    <property type="entry name" value="(Trans)glycosidases"/>
    <property type="match status" value="1"/>
</dbReference>
<evidence type="ECO:0000256" key="7">
    <source>
        <dbReference type="ARBA" id="ARBA00031423"/>
    </source>
</evidence>
<dbReference type="Gene3D" id="3.20.20.80">
    <property type="entry name" value="Glycosidases"/>
    <property type="match status" value="1"/>
</dbReference>
<sequence>MASIVVATVEWWSACERGHLTARNHRLWVTGGEHVRVFGGGFSQNKKKREGLGLFELCFSLPRLARLSVGAEIDSFIAKQFLFQRQWQKIRNYAQAKGISIMGDMPIYVGITVLMSGQIRNIFFWHGYPMLVNGVPPDAFSNTGHLWGSPLYDWKAMEKDGFLWWIRRIRRRIYMMNSGLIILEDFLAFGLSLLVGPQKSLFDTIFRAAGMINIIAEDLVRSA</sequence>
<dbReference type="GO" id="GO:0005975">
    <property type="term" value="P:carbohydrate metabolic process"/>
    <property type="evidence" value="ECO:0007669"/>
    <property type="project" value="InterPro"/>
</dbReference>
<dbReference type="GO" id="GO:0004134">
    <property type="term" value="F:4-alpha-glucanotransferase activity"/>
    <property type="evidence" value="ECO:0007669"/>
    <property type="project" value="UniProtKB-EC"/>
</dbReference>
<dbReference type="InterPro" id="IPR017853">
    <property type="entry name" value="GH"/>
</dbReference>
<keyword evidence="9" id="KW-0812">Transmembrane</keyword>
<dbReference type="AlphaFoldDB" id="A0A6A2WCE8"/>
<evidence type="ECO:0000256" key="3">
    <source>
        <dbReference type="ARBA" id="ARBA00012560"/>
    </source>
</evidence>
<comment type="caution">
    <text evidence="10">The sequence shown here is derived from an EMBL/GenBank/DDBJ whole genome shotgun (WGS) entry which is preliminary data.</text>
</comment>
<dbReference type="InterPro" id="IPR003385">
    <property type="entry name" value="Glyco_hydro_77"/>
</dbReference>
<dbReference type="Pfam" id="PF02446">
    <property type="entry name" value="Glyco_hydro_77"/>
    <property type="match status" value="1"/>
</dbReference>
<name>A0A6A2WCE8_HIBSY</name>
<dbReference type="EC" id="2.4.1.25" evidence="3"/>
<evidence type="ECO:0000256" key="9">
    <source>
        <dbReference type="SAM" id="Phobius"/>
    </source>
</evidence>
<dbReference type="Proteomes" id="UP000436088">
    <property type="component" value="Unassembled WGS sequence"/>
</dbReference>
<evidence type="ECO:0000256" key="6">
    <source>
        <dbReference type="ARBA" id="ARBA00023277"/>
    </source>
</evidence>
<evidence type="ECO:0000256" key="5">
    <source>
        <dbReference type="ARBA" id="ARBA00022679"/>
    </source>
</evidence>
<dbReference type="PANTHER" id="PTHR32438">
    <property type="entry name" value="4-ALPHA-GLUCANOTRANSFERASE DPE1, CHLOROPLASTIC/AMYLOPLASTIC"/>
    <property type="match status" value="1"/>
</dbReference>
<evidence type="ECO:0000313" key="11">
    <source>
        <dbReference type="Proteomes" id="UP000436088"/>
    </source>
</evidence>
<keyword evidence="11" id="KW-1185">Reference proteome</keyword>
<proteinExistence type="inferred from homology"/>
<comment type="similarity">
    <text evidence="2">Belongs to the disproportionating enzyme family.</text>
</comment>
<keyword evidence="5" id="KW-0808">Transferase</keyword>
<accession>A0A6A2WCE8</accession>
<evidence type="ECO:0000256" key="4">
    <source>
        <dbReference type="ARBA" id="ARBA00022676"/>
    </source>
</evidence>
<evidence type="ECO:0000256" key="8">
    <source>
        <dbReference type="ARBA" id="ARBA00031501"/>
    </source>
</evidence>
<comment type="catalytic activity">
    <reaction evidence="1">
        <text>Transfers a segment of a (1-&gt;4)-alpha-D-glucan to a new position in an acceptor, which may be glucose or a (1-&gt;4)-alpha-D-glucan.</text>
        <dbReference type="EC" id="2.4.1.25"/>
    </reaction>
</comment>
<evidence type="ECO:0000313" key="10">
    <source>
        <dbReference type="EMBL" id="KAE8655893.1"/>
    </source>
</evidence>
<evidence type="ECO:0000256" key="2">
    <source>
        <dbReference type="ARBA" id="ARBA00005684"/>
    </source>
</evidence>
<protein>
    <recommendedName>
        <fullName evidence="3">4-alpha-glucanotransferase</fullName>
        <ecNumber evidence="3">2.4.1.25</ecNumber>
    </recommendedName>
    <alternativeName>
        <fullName evidence="7">Amylomaltase</fullName>
    </alternativeName>
    <alternativeName>
        <fullName evidence="8">Disproportionating enzyme</fullName>
    </alternativeName>
</protein>
<dbReference type="PANTHER" id="PTHR32438:SF5">
    <property type="entry name" value="4-ALPHA-GLUCANOTRANSFERASE DPE1, CHLOROPLASTIC_AMYLOPLASTIC"/>
    <property type="match status" value="1"/>
</dbReference>
<keyword evidence="9" id="KW-1133">Transmembrane helix</keyword>
<organism evidence="10 11">
    <name type="scientific">Hibiscus syriacus</name>
    <name type="common">Rose of Sharon</name>
    <dbReference type="NCBI Taxonomy" id="106335"/>
    <lineage>
        <taxon>Eukaryota</taxon>
        <taxon>Viridiplantae</taxon>
        <taxon>Streptophyta</taxon>
        <taxon>Embryophyta</taxon>
        <taxon>Tracheophyta</taxon>
        <taxon>Spermatophyta</taxon>
        <taxon>Magnoliopsida</taxon>
        <taxon>eudicotyledons</taxon>
        <taxon>Gunneridae</taxon>
        <taxon>Pentapetalae</taxon>
        <taxon>rosids</taxon>
        <taxon>malvids</taxon>
        <taxon>Malvales</taxon>
        <taxon>Malvaceae</taxon>
        <taxon>Malvoideae</taxon>
        <taxon>Hibiscus</taxon>
    </lineage>
</organism>
<keyword evidence="4" id="KW-0328">Glycosyltransferase</keyword>
<dbReference type="EMBL" id="VEPZ02001774">
    <property type="protein sequence ID" value="KAE8655893.1"/>
    <property type="molecule type" value="Genomic_DNA"/>
</dbReference>
<keyword evidence="9" id="KW-0472">Membrane</keyword>